<dbReference type="Pfam" id="PF00102">
    <property type="entry name" value="Y_phosphatase"/>
    <property type="match status" value="2"/>
</dbReference>
<organism evidence="6">
    <name type="scientific">Magallana gigas</name>
    <name type="common">Pacific oyster</name>
    <name type="synonym">Crassostrea gigas</name>
    <dbReference type="NCBI Taxonomy" id="29159"/>
    <lineage>
        <taxon>Eukaryota</taxon>
        <taxon>Metazoa</taxon>
        <taxon>Spiralia</taxon>
        <taxon>Lophotrochozoa</taxon>
        <taxon>Mollusca</taxon>
        <taxon>Bivalvia</taxon>
        <taxon>Autobranchia</taxon>
        <taxon>Pteriomorphia</taxon>
        <taxon>Ostreida</taxon>
        <taxon>Ostreoidea</taxon>
        <taxon>Ostreidae</taxon>
        <taxon>Magallana</taxon>
    </lineage>
</organism>
<dbReference type="GO" id="GO:0004725">
    <property type="term" value="F:protein tyrosine phosphatase activity"/>
    <property type="evidence" value="ECO:0007669"/>
    <property type="project" value="UniProtKB-EC"/>
</dbReference>
<evidence type="ECO:0000259" key="5">
    <source>
        <dbReference type="PROSITE" id="PS50055"/>
    </source>
</evidence>
<dbReference type="Gene3D" id="2.170.300.10">
    <property type="entry name" value="Tie2 ligand-binding domain superfamily"/>
    <property type="match status" value="2"/>
</dbReference>
<dbReference type="PANTHER" id="PTHR19134:SF562">
    <property type="entry name" value="PROTEIN-TYROSINE-PHOSPHATASE"/>
    <property type="match status" value="1"/>
</dbReference>
<name>K1RHJ3_MAGGI</name>
<dbReference type="InterPro" id="IPR050348">
    <property type="entry name" value="Protein-Tyr_Phosphatase"/>
</dbReference>
<gene>
    <name evidence="6" type="ORF">CGI_10013479</name>
</gene>
<dbReference type="InParanoid" id="K1RHJ3"/>
<evidence type="ECO:0000256" key="4">
    <source>
        <dbReference type="ARBA" id="ARBA00022912"/>
    </source>
</evidence>
<dbReference type="SMART" id="SM00194">
    <property type="entry name" value="PTPc"/>
    <property type="match status" value="1"/>
</dbReference>
<dbReference type="SMART" id="SM00181">
    <property type="entry name" value="EGF"/>
    <property type="match status" value="6"/>
</dbReference>
<dbReference type="Gene3D" id="3.90.190.10">
    <property type="entry name" value="Protein tyrosine phosphatase superfamily"/>
    <property type="match status" value="2"/>
</dbReference>
<dbReference type="PROSITE" id="PS50055">
    <property type="entry name" value="TYR_PHOSPHATASE_PTP"/>
    <property type="match status" value="1"/>
</dbReference>
<dbReference type="SUPFAM" id="SSF52799">
    <property type="entry name" value="(Phosphotyrosine protein) phosphatases II"/>
    <property type="match status" value="2"/>
</dbReference>
<reference evidence="6" key="1">
    <citation type="journal article" date="2012" name="Nature">
        <title>The oyster genome reveals stress adaptation and complexity of shell formation.</title>
        <authorList>
            <person name="Zhang G."/>
            <person name="Fang X."/>
            <person name="Guo X."/>
            <person name="Li L."/>
            <person name="Luo R."/>
            <person name="Xu F."/>
            <person name="Yang P."/>
            <person name="Zhang L."/>
            <person name="Wang X."/>
            <person name="Qi H."/>
            <person name="Xiong Z."/>
            <person name="Que H."/>
            <person name="Xie Y."/>
            <person name="Holland P.W."/>
            <person name="Paps J."/>
            <person name="Zhu Y."/>
            <person name="Wu F."/>
            <person name="Chen Y."/>
            <person name="Wang J."/>
            <person name="Peng C."/>
            <person name="Meng J."/>
            <person name="Yang L."/>
            <person name="Liu J."/>
            <person name="Wen B."/>
            <person name="Zhang N."/>
            <person name="Huang Z."/>
            <person name="Zhu Q."/>
            <person name="Feng Y."/>
            <person name="Mount A."/>
            <person name="Hedgecock D."/>
            <person name="Xu Z."/>
            <person name="Liu Y."/>
            <person name="Domazet-Loso T."/>
            <person name="Du Y."/>
            <person name="Sun X."/>
            <person name="Zhang S."/>
            <person name="Liu B."/>
            <person name="Cheng P."/>
            <person name="Jiang X."/>
            <person name="Li J."/>
            <person name="Fan D."/>
            <person name="Wang W."/>
            <person name="Fu W."/>
            <person name="Wang T."/>
            <person name="Wang B."/>
            <person name="Zhang J."/>
            <person name="Peng Z."/>
            <person name="Li Y."/>
            <person name="Li N."/>
            <person name="Wang J."/>
            <person name="Chen M."/>
            <person name="He Y."/>
            <person name="Tan F."/>
            <person name="Song X."/>
            <person name="Zheng Q."/>
            <person name="Huang R."/>
            <person name="Yang H."/>
            <person name="Du X."/>
            <person name="Chen L."/>
            <person name="Yang M."/>
            <person name="Gaffney P.M."/>
            <person name="Wang S."/>
            <person name="Luo L."/>
            <person name="She Z."/>
            <person name="Ming Y."/>
            <person name="Huang W."/>
            <person name="Zhang S."/>
            <person name="Huang B."/>
            <person name="Zhang Y."/>
            <person name="Qu T."/>
            <person name="Ni P."/>
            <person name="Miao G."/>
            <person name="Wang J."/>
            <person name="Wang Q."/>
            <person name="Steinberg C.E."/>
            <person name="Wang H."/>
            <person name="Li N."/>
            <person name="Qian L."/>
            <person name="Zhang G."/>
            <person name="Li Y."/>
            <person name="Yang H."/>
            <person name="Liu X."/>
            <person name="Wang J."/>
            <person name="Yin Y."/>
            <person name="Wang J."/>
        </authorList>
    </citation>
    <scope>NUCLEOTIDE SEQUENCE [LARGE SCALE GENOMIC DNA]</scope>
    <source>
        <strain evidence="6">05x7-T-G4-1.051#20</strain>
    </source>
</reference>
<dbReference type="InterPro" id="IPR029021">
    <property type="entry name" value="Prot-tyrosine_phosphatase-like"/>
</dbReference>
<dbReference type="HOGENOM" id="CLU_001645_8_3_1"/>
<dbReference type="PANTHER" id="PTHR19134">
    <property type="entry name" value="RECEPTOR-TYPE TYROSINE-PROTEIN PHOSPHATASE"/>
    <property type="match status" value="1"/>
</dbReference>
<dbReference type="EC" id="3.1.3.48" evidence="2"/>
<evidence type="ECO:0000256" key="2">
    <source>
        <dbReference type="ARBA" id="ARBA00013064"/>
    </source>
</evidence>
<feature type="domain" description="Tyrosine-protein phosphatase" evidence="5">
    <location>
        <begin position="487"/>
        <end position="840"/>
    </location>
</feature>
<dbReference type="EMBL" id="JH815940">
    <property type="protein sequence ID" value="EKC43254.1"/>
    <property type="molecule type" value="Genomic_DNA"/>
</dbReference>
<proteinExistence type="inferred from homology"/>
<accession>K1RHJ3</accession>
<protein>
    <recommendedName>
        <fullName evidence="2">protein-tyrosine-phosphatase</fullName>
        <ecNumber evidence="2">3.1.3.48</ecNumber>
    </recommendedName>
</protein>
<dbReference type="InterPro" id="IPR000742">
    <property type="entry name" value="EGF"/>
</dbReference>
<dbReference type="AlphaFoldDB" id="K1RHJ3"/>
<keyword evidence="3" id="KW-0378">Hydrolase</keyword>
<sequence>MGCIVGKYGQNCNMSCSANCKGATKCSRNAGKCADGCKKGWTGGKCDKGCQSGTFGRNCNKTCSSNCRNSSICENDTGHCIDGCAAGWIGEICNEKCEPGLFGVNCSSGCGHCLKNKPCHFETGVCSEGCEPGYRGNNCKKKCDYGLFGINCSTPCGHCFDNQTCHHINGSCYRGCEVGYRELNCTEECDNYFYGDNCSSRCGHCFGNKQCHYIDGTCKNGCTEGFKGSNCTEGCQTGTFGMNCNKTCSINCKNRSICEKDTGHCIDGCAAGWKGDICNKKCDNNMFGENCEQKCGHCANSSNCNPVNGSCQTGCDLGFQGPLCNDECISGQFGYNCMDNCSSLCVDGKCDKKSGACKRIAFRASSPNDENGNELYIGVGVGLFVIIIAAVISVVVVKRFLSSKRKPKEIKTPERSHCGFEMKTLGQRNGLKMDNKDETSHVYDGSISIIPTDSNYSNVNINTALDIPIDKLEIVIAEKRKNDNEGFRKEYAAIPSGDLHSCEFGKKPENVPKNRYKTTFPYDHSRVVLDNQSGEHSDYINANYIEGANRQKEYIATQGPKSNTLGDFWRMIWQENVSSVVMVTTLVEGEKVKCNKYWPDKDNPALYGPVQVTLMEEKEYACFTTRQLSVLHKKLKFTRVVTHYHYTAWPDHGVPEPLCLLTFHNHVITTSANNMKKYGLYLSPNKTTRGNYINAIASFTNLQHFIVTKYPLEENALDLLRLLSDYESDTVISMQPLSGIKSAEVRTVIIVEPEVEIQCSGSSVDTSQIRSLVSTVLYLETKQPITILSSDGASLCGLFVAVHSVIQQMNMDDRVDVFTAVRQLQIRRPELCARFVSFTE</sequence>
<dbReference type="GO" id="GO:0008045">
    <property type="term" value="P:motor neuron axon guidance"/>
    <property type="evidence" value="ECO:0007669"/>
    <property type="project" value="TreeGrafter"/>
</dbReference>
<evidence type="ECO:0000256" key="3">
    <source>
        <dbReference type="ARBA" id="ARBA00022801"/>
    </source>
</evidence>
<evidence type="ECO:0000256" key="1">
    <source>
        <dbReference type="ARBA" id="ARBA00009580"/>
    </source>
</evidence>
<evidence type="ECO:0000313" key="6">
    <source>
        <dbReference type="EMBL" id="EKC43254.1"/>
    </source>
</evidence>
<keyword evidence="4" id="KW-0904">Protein phosphatase</keyword>
<dbReference type="PRINTS" id="PR00700">
    <property type="entry name" value="PRTYPHPHTASE"/>
</dbReference>
<dbReference type="InterPro" id="IPR000242">
    <property type="entry name" value="PTP_cat"/>
</dbReference>
<comment type="similarity">
    <text evidence="1">Belongs to the protein-tyrosine phosphatase family.</text>
</comment>